<comment type="caution">
    <text evidence="1">The sequence shown here is derived from an EMBL/GenBank/DDBJ whole genome shotgun (WGS) entry which is preliminary data.</text>
</comment>
<proteinExistence type="predicted"/>
<reference evidence="1 2" key="1">
    <citation type="submission" date="2024-02" db="EMBL/GenBank/DDBJ databases">
        <authorList>
            <person name="Daric V."/>
            <person name="Darras S."/>
        </authorList>
    </citation>
    <scope>NUCLEOTIDE SEQUENCE [LARGE SCALE GENOMIC DNA]</scope>
</reference>
<gene>
    <name evidence="1" type="ORF">CVLEPA_LOCUS10643</name>
</gene>
<evidence type="ECO:0000313" key="1">
    <source>
        <dbReference type="EMBL" id="CAK8680387.1"/>
    </source>
</evidence>
<accession>A0ABP0FPP2</accession>
<name>A0ABP0FPP2_CLALP</name>
<dbReference type="EMBL" id="CAWYQH010000068">
    <property type="protein sequence ID" value="CAK8680387.1"/>
    <property type="molecule type" value="Genomic_DNA"/>
</dbReference>
<evidence type="ECO:0000313" key="2">
    <source>
        <dbReference type="Proteomes" id="UP001642483"/>
    </source>
</evidence>
<organism evidence="1 2">
    <name type="scientific">Clavelina lepadiformis</name>
    <name type="common">Light-bulb sea squirt</name>
    <name type="synonym">Ascidia lepadiformis</name>
    <dbReference type="NCBI Taxonomy" id="159417"/>
    <lineage>
        <taxon>Eukaryota</taxon>
        <taxon>Metazoa</taxon>
        <taxon>Chordata</taxon>
        <taxon>Tunicata</taxon>
        <taxon>Ascidiacea</taxon>
        <taxon>Aplousobranchia</taxon>
        <taxon>Clavelinidae</taxon>
        <taxon>Clavelina</taxon>
    </lineage>
</organism>
<protein>
    <submittedName>
        <fullName evidence="1">Uncharacterized protein</fullName>
    </submittedName>
</protein>
<sequence length="112" mass="12948">MAIRNNKVCCFLEIYLPITPGSPSEWQAELKENSDAVMPELVTESIGFDKNYLNYVQIINLFFFREGGSDNFLAHGFDLHESPILRNVTARKLNEKLPLRFLRLLCEAHYVI</sequence>
<dbReference type="Proteomes" id="UP001642483">
    <property type="component" value="Unassembled WGS sequence"/>
</dbReference>
<keyword evidence="2" id="KW-1185">Reference proteome</keyword>